<keyword evidence="13" id="KW-1185">Reference proteome</keyword>
<dbReference type="SUPFAM" id="SSF54373">
    <property type="entry name" value="FAD-linked reductases, C-terminal domain"/>
    <property type="match status" value="1"/>
</dbReference>
<dbReference type="GO" id="GO:0005743">
    <property type="term" value="C:mitochondrial inner membrane"/>
    <property type="evidence" value="ECO:0007669"/>
    <property type="project" value="UniProtKB-SubCell"/>
</dbReference>
<proteinExistence type="inferred from homology"/>
<evidence type="ECO:0000313" key="13">
    <source>
        <dbReference type="Proteomes" id="UP000232875"/>
    </source>
</evidence>
<dbReference type="NCBIfam" id="TIGR00562">
    <property type="entry name" value="proto_IX_ox"/>
    <property type="match status" value="1"/>
</dbReference>
<evidence type="ECO:0000256" key="5">
    <source>
        <dbReference type="ARBA" id="ARBA00022630"/>
    </source>
</evidence>
<keyword evidence="9 11" id="KW-0627">Porphyrin biosynthesis</keyword>
<dbReference type="AlphaFoldDB" id="A0A2N1JF25"/>
<keyword evidence="5 11" id="KW-0285">Flavoprotein</keyword>
<dbReference type="UniPathway" id="UPA00251">
    <property type="reaction ID" value="UER00324"/>
</dbReference>
<dbReference type="PANTHER" id="PTHR42923:SF3">
    <property type="entry name" value="PROTOPORPHYRINOGEN OXIDASE"/>
    <property type="match status" value="1"/>
</dbReference>
<evidence type="ECO:0000256" key="3">
    <source>
        <dbReference type="ARBA" id="ARBA00010551"/>
    </source>
</evidence>
<comment type="catalytic activity">
    <reaction evidence="10 11">
        <text>protoporphyrinogen IX + 3 O2 = protoporphyrin IX + 3 H2O2</text>
        <dbReference type="Rhea" id="RHEA:25576"/>
        <dbReference type="ChEBI" id="CHEBI:15379"/>
        <dbReference type="ChEBI" id="CHEBI:16240"/>
        <dbReference type="ChEBI" id="CHEBI:57306"/>
        <dbReference type="ChEBI" id="CHEBI:57307"/>
        <dbReference type="EC" id="1.3.3.4"/>
    </reaction>
</comment>
<dbReference type="GO" id="GO:0006782">
    <property type="term" value="P:protoporphyrinogen IX biosynthetic process"/>
    <property type="evidence" value="ECO:0007669"/>
    <property type="project" value="UniProtKB-UniRule"/>
</dbReference>
<accession>A0A2N1JF25</accession>
<dbReference type="Proteomes" id="UP000232875">
    <property type="component" value="Unassembled WGS sequence"/>
</dbReference>
<comment type="pathway">
    <text evidence="2 11">Porphyrin-containing compound metabolism; protoporphyrin-IX biosynthesis; protoporphyrin-IX from protoporphyrinogen-IX: step 1/1.</text>
</comment>
<organism evidence="12 13">
    <name type="scientific">Malassezia vespertilionis</name>
    <dbReference type="NCBI Taxonomy" id="2020962"/>
    <lineage>
        <taxon>Eukaryota</taxon>
        <taxon>Fungi</taxon>
        <taxon>Dikarya</taxon>
        <taxon>Basidiomycota</taxon>
        <taxon>Ustilaginomycotina</taxon>
        <taxon>Malasseziomycetes</taxon>
        <taxon>Malasseziales</taxon>
        <taxon>Malasseziaceae</taxon>
        <taxon>Malassezia</taxon>
    </lineage>
</organism>
<keyword evidence="8 11" id="KW-0350">Heme biosynthesis</keyword>
<name>A0A2N1JF25_9BASI</name>
<gene>
    <name evidence="12" type="primary">HEM14</name>
    <name evidence="12" type="ORF">MVES_001216</name>
</gene>
<evidence type="ECO:0000256" key="1">
    <source>
        <dbReference type="ARBA" id="ARBA00002600"/>
    </source>
</evidence>
<evidence type="ECO:0000256" key="9">
    <source>
        <dbReference type="ARBA" id="ARBA00023244"/>
    </source>
</evidence>
<evidence type="ECO:0000256" key="8">
    <source>
        <dbReference type="ARBA" id="ARBA00023133"/>
    </source>
</evidence>
<evidence type="ECO:0000256" key="6">
    <source>
        <dbReference type="ARBA" id="ARBA00022827"/>
    </source>
</evidence>
<evidence type="ECO:0000256" key="7">
    <source>
        <dbReference type="ARBA" id="ARBA00023002"/>
    </source>
</evidence>
<evidence type="ECO:0000313" key="12">
    <source>
        <dbReference type="EMBL" id="PKI85152.1"/>
    </source>
</evidence>
<dbReference type="Gene3D" id="3.50.50.60">
    <property type="entry name" value="FAD/NAD(P)-binding domain"/>
    <property type="match status" value="1"/>
</dbReference>
<keyword evidence="7 11" id="KW-0560">Oxidoreductase</keyword>
<dbReference type="STRING" id="2020962.A0A2N1JF25"/>
<dbReference type="PANTHER" id="PTHR42923">
    <property type="entry name" value="PROTOPORPHYRINOGEN OXIDASE"/>
    <property type="match status" value="1"/>
</dbReference>
<evidence type="ECO:0000256" key="10">
    <source>
        <dbReference type="ARBA" id="ARBA00047554"/>
    </source>
</evidence>
<dbReference type="InterPro" id="IPR004572">
    <property type="entry name" value="Protoporphyrinogen_oxidase"/>
</dbReference>
<comment type="subcellular location">
    <subcellularLocation>
        <location evidence="11">Mitochondrion inner membrane</location>
    </subcellularLocation>
</comment>
<dbReference type="GO" id="GO:0004729">
    <property type="term" value="F:oxygen-dependent protoporphyrinogen oxidase activity"/>
    <property type="evidence" value="ECO:0007669"/>
    <property type="project" value="UniProtKB-UniRule"/>
</dbReference>
<evidence type="ECO:0000256" key="4">
    <source>
        <dbReference type="ARBA" id="ARBA00012867"/>
    </source>
</evidence>
<dbReference type="EC" id="1.3.3.4" evidence="4 11"/>
<dbReference type="SUPFAM" id="SSF51905">
    <property type="entry name" value="FAD/NAD(P)-binding domain"/>
    <property type="match status" value="1"/>
</dbReference>
<protein>
    <recommendedName>
        <fullName evidence="4 11">Protoporphyrinogen oxidase</fullName>
        <ecNumber evidence="4 11">1.3.3.4</ecNumber>
    </recommendedName>
</protein>
<evidence type="ECO:0000256" key="11">
    <source>
        <dbReference type="RuleBase" id="RU367069"/>
    </source>
</evidence>
<dbReference type="OrthoDB" id="438553at2759"/>
<comment type="function">
    <text evidence="1 11">Catalyzes the 6-electron oxidation of protoporphyrinogen-IX to form protoporphyrin-IX.</text>
</comment>
<comment type="similarity">
    <text evidence="3 11">Belongs to the protoporphyrinogen/coproporphyrinogen oxidase family. Protoporphyrinogen oxidase subfamily.</text>
</comment>
<keyword evidence="6 11" id="KW-0274">FAD</keyword>
<evidence type="ECO:0000256" key="2">
    <source>
        <dbReference type="ARBA" id="ARBA00005073"/>
    </source>
</evidence>
<dbReference type="InterPro" id="IPR050464">
    <property type="entry name" value="Zeta_carotene_desat/Oxidored"/>
</dbReference>
<comment type="cofactor">
    <cofactor evidence="11">
        <name>FAD</name>
        <dbReference type="ChEBI" id="CHEBI:57692"/>
    </cofactor>
    <text evidence="11">Binds 1 FAD per subunit.</text>
</comment>
<dbReference type="EMBL" id="KZ454988">
    <property type="protein sequence ID" value="PKI85152.1"/>
    <property type="molecule type" value="Genomic_DNA"/>
</dbReference>
<reference evidence="12 13" key="1">
    <citation type="submission" date="2017-10" db="EMBL/GenBank/DDBJ databases">
        <title>A novel species of cold-tolerant Malassezia isolated from bats.</title>
        <authorList>
            <person name="Lorch J.M."/>
            <person name="Palmer J.M."/>
            <person name="Vanderwolf K.J."/>
            <person name="Schmidt K.Z."/>
            <person name="Verant M.L."/>
            <person name="Weller T.J."/>
            <person name="Blehert D.S."/>
        </authorList>
    </citation>
    <scope>NUCLEOTIDE SEQUENCE [LARGE SCALE GENOMIC DNA]</scope>
    <source>
        <strain evidence="12 13">NWHC:44797-103</strain>
    </source>
</reference>
<dbReference type="InterPro" id="IPR036188">
    <property type="entry name" value="FAD/NAD-bd_sf"/>
</dbReference>
<sequence length="448" mass="49002">MVVVSRTSKSAKNRYLYHSGKLNRLPSSALGLFSAMLRLPLIRSIIPGVLCEPFVKRSDAAPESVDAFLRRRFGAPLAENLASAMMHGIYAGDSRTLCASSVLKSLVLLEKTHGSVLRGMLLRRLNPRYIPPCETGPTLHEKQAEVEERMDPVVLDCIKHASIYSFPNGLGEIVRVLEDRLTVMPNVEIWRNAPCQQITMQDGRFALQIPYMKNPLLANRLLSAIPSYNLAPLLPNLPHLDHNPPAKMAVVDVVLAPPNPTDKLEYKLPIDGFGFLVPRNATNNQDEVLGVVLDSDAVPNQDQGKRRFIKLTVMLGGPYWSKKSSDALPSEEDVEQRALRALNTQLGIPSQILASHVRLVNARVLCDTIPQYLVGHYTRMQALHDAMVNDPALANKLTLLGYSYAGVGINDCITNALDACDAIIAHATSDTQPDASASQTTGLAALIG</sequence>